<dbReference type="Proteomes" id="UP000594800">
    <property type="component" value="Chromosome"/>
</dbReference>
<keyword evidence="1" id="KW-0732">Signal</keyword>
<keyword evidence="3" id="KW-1185">Reference proteome</keyword>
<protein>
    <submittedName>
        <fullName evidence="2">Uncharacterized protein</fullName>
    </submittedName>
</protein>
<name>A0A7S9LSE7_9RHOB</name>
<evidence type="ECO:0000313" key="3">
    <source>
        <dbReference type="Proteomes" id="UP000594800"/>
    </source>
</evidence>
<reference evidence="2 3" key="1">
    <citation type="submission" date="2020-11" db="EMBL/GenBank/DDBJ databases">
        <title>Description of Pontivivens ytuae sp. nov. isolated from deep sea sediment of Mariana Trench.</title>
        <authorList>
            <person name="Wang Z."/>
            <person name="Sun Q.-L."/>
            <person name="Xu X.-D."/>
            <person name="Tang Y.-Z."/>
            <person name="Zhang J."/>
        </authorList>
    </citation>
    <scope>NUCLEOTIDE SEQUENCE [LARGE SCALE GENOMIC DNA]</scope>
    <source>
        <strain evidence="2 3">MT2928</strain>
    </source>
</reference>
<evidence type="ECO:0000313" key="2">
    <source>
        <dbReference type="EMBL" id="QPH54281.1"/>
    </source>
</evidence>
<dbReference type="KEGG" id="poz:I0K15_00435"/>
<feature type="signal peptide" evidence="1">
    <location>
        <begin position="1"/>
        <end position="19"/>
    </location>
</feature>
<evidence type="ECO:0000256" key="1">
    <source>
        <dbReference type="SAM" id="SignalP"/>
    </source>
</evidence>
<proteinExistence type="predicted"/>
<dbReference type="EMBL" id="CP064942">
    <property type="protein sequence ID" value="QPH54281.1"/>
    <property type="molecule type" value="Genomic_DNA"/>
</dbReference>
<accession>A0A7S9LSE7</accession>
<dbReference type="RefSeq" id="WP_196103490.1">
    <property type="nucleotide sequence ID" value="NZ_CP064942.1"/>
</dbReference>
<gene>
    <name evidence="2" type="ORF">I0K15_00435</name>
</gene>
<dbReference type="AlphaFoldDB" id="A0A7S9LSE7"/>
<feature type="chain" id="PRO_5032300479" evidence="1">
    <location>
        <begin position="20"/>
        <end position="313"/>
    </location>
</feature>
<organism evidence="2 3">
    <name type="scientific">Pontivivens ytuae</name>
    <dbReference type="NCBI Taxonomy" id="2789856"/>
    <lineage>
        <taxon>Bacteria</taxon>
        <taxon>Pseudomonadati</taxon>
        <taxon>Pseudomonadota</taxon>
        <taxon>Alphaproteobacteria</taxon>
        <taxon>Rhodobacterales</taxon>
        <taxon>Paracoccaceae</taxon>
        <taxon>Pontivivens</taxon>
    </lineage>
</organism>
<sequence length="313" mass="33795">MQRIFTAFTGLLLASAAAGQVPLVVEADGAAELALEVRLDGAEICTLTGPDATCVISDWPDLGDLSISGAVDGAEVTRSWRLLDISEWTAPLHDGALDLGAKLDAFAANSTALHAAVSPRPEGRFFPAPVFEVETVEEAVPPAETLPAPLTAFATRAVSFDEMTWYAGAHPNVRGWPSVTEFYASEGAADEDIPSGLRDWSDAATVVYIDQRRDWSLLIWHPEPAPHGTWSWLLSEYDEPFEIGPRETDEAVERLLLAPLGLRHNANWVTMAALAAGLELAEIEEAPPLVVDRLAPDTTFRLAVGEELQLSFE</sequence>